<evidence type="ECO:0000256" key="2">
    <source>
        <dbReference type="ARBA" id="ARBA00022516"/>
    </source>
</evidence>
<keyword evidence="6" id="KW-0275">Fatty acid biosynthesis</keyword>
<dbReference type="GO" id="GO:0009245">
    <property type="term" value="P:lipid A biosynthetic process"/>
    <property type="evidence" value="ECO:0007669"/>
    <property type="project" value="TreeGrafter"/>
</dbReference>
<dbReference type="PANTHER" id="PTHR20863">
    <property type="entry name" value="ACYL CARRIER PROTEIN"/>
    <property type="match status" value="1"/>
</dbReference>
<dbReference type="Gene3D" id="1.10.1200.10">
    <property type="entry name" value="ACP-like"/>
    <property type="match status" value="1"/>
</dbReference>
<dbReference type="PROSITE" id="PS50075">
    <property type="entry name" value="CARRIER"/>
    <property type="match status" value="1"/>
</dbReference>
<evidence type="ECO:0000259" key="7">
    <source>
        <dbReference type="PROSITE" id="PS50075"/>
    </source>
</evidence>
<keyword evidence="3" id="KW-0597">Phosphoprotein</keyword>
<dbReference type="InterPro" id="IPR036736">
    <property type="entry name" value="ACP-like_sf"/>
</dbReference>
<accession>A0A1P8WEQ3</accession>
<gene>
    <name evidence="8" type="primary">acpP_1</name>
    <name evidence="8" type="ORF">Fuma_02154</name>
</gene>
<reference evidence="8 9" key="1">
    <citation type="journal article" date="2016" name="Front. Microbiol.">
        <title>Fuerstia marisgermanicae gen. nov., sp. nov., an Unusual Member of the Phylum Planctomycetes from the German Wadden Sea.</title>
        <authorList>
            <person name="Kohn T."/>
            <person name="Heuer A."/>
            <person name="Jogler M."/>
            <person name="Vollmers J."/>
            <person name="Boedeker C."/>
            <person name="Bunk B."/>
            <person name="Rast P."/>
            <person name="Borchert D."/>
            <person name="Glockner I."/>
            <person name="Freese H.M."/>
            <person name="Klenk H.P."/>
            <person name="Overmann J."/>
            <person name="Kaster A.K."/>
            <person name="Rohde M."/>
            <person name="Wiegand S."/>
            <person name="Jogler C."/>
        </authorList>
    </citation>
    <scope>NUCLEOTIDE SEQUENCE [LARGE SCALE GENOMIC DNA]</scope>
    <source>
        <strain evidence="8 9">NH11</strain>
    </source>
</reference>
<dbReference type="GO" id="GO:0005829">
    <property type="term" value="C:cytosol"/>
    <property type="evidence" value="ECO:0007669"/>
    <property type="project" value="TreeGrafter"/>
</dbReference>
<sequence length="174" mass="18946">MSGFGGHVAFYITIEQGIVACLVRLAGFGDDSSFAHKVRQKGDDLIMASDEEIFEKVQETLVDALGVDDDEVESSATLIGDLGAESIDFLDIVFRLEKNFDIKIPRGELFPENLASADSGFVADGKVTEGGIAQLREKMPHADVDSFAADPQVNKIPDLFTVDMICKFVKSRLN</sequence>
<keyword evidence="2" id="KW-0444">Lipid biosynthesis</keyword>
<dbReference type="InterPro" id="IPR009081">
    <property type="entry name" value="PP-bd_ACP"/>
</dbReference>
<dbReference type="Proteomes" id="UP000187735">
    <property type="component" value="Chromosome"/>
</dbReference>
<evidence type="ECO:0000256" key="5">
    <source>
        <dbReference type="ARBA" id="ARBA00023098"/>
    </source>
</evidence>
<keyword evidence="5" id="KW-0443">Lipid metabolism</keyword>
<evidence type="ECO:0000313" key="9">
    <source>
        <dbReference type="Proteomes" id="UP000187735"/>
    </source>
</evidence>
<evidence type="ECO:0000313" key="8">
    <source>
        <dbReference type="EMBL" id="APZ92543.1"/>
    </source>
</evidence>
<evidence type="ECO:0000256" key="1">
    <source>
        <dbReference type="ARBA" id="ARBA00022450"/>
    </source>
</evidence>
<evidence type="ECO:0000256" key="4">
    <source>
        <dbReference type="ARBA" id="ARBA00022832"/>
    </source>
</evidence>
<feature type="domain" description="Carrier" evidence="7">
    <location>
        <begin position="51"/>
        <end position="126"/>
    </location>
</feature>
<protein>
    <submittedName>
        <fullName evidence="8">Acyl carrier protein</fullName>
    </submittedName>
</protein>
<dbReference type="InterPro" id="IPR006162">
    <property type="entry name" value="Ppantetheine_attach_site"/>
</dbReference>
<proteinExistence type="predicted"/>
<organism evidence="8 9">
    <name type="scientific">Fuerstiella marisgermanici</name>
    <dbReference type="NCBI Taxonomy" id="1891926"/>
    <lineage>
        <taxon>Bacteria</taxon>
        <taxon>Pseudomonadati</taxon>
        <taxon>Planctomycetota</taxon>
        <taxon>Planctomycetia</taxon>
        <taxon>Planctomycetales</taxon>
        <taxon>Planctomycetaceae</taxon>
        <taxon>Fuerstiella</taxon>
    </lineage>
</organism>
<dbReference type="SUPFAM" id="SSF47336">
    <property type="entry name" value="ACP-like"/>
    <property type="match status" value="1"/>
</dbReference>
<evidence type="ECO:0000256" key="3">
    <source>
        <dbReference type="ARBA" id="ARBA00022553"/>
    </source>
</evidence>
<evidence type="ECO:0000256" key="6">
    <source>
        <dbReference type="ARBA" id="ARBA00023160"/>
    </source>
</evidence>
<dbReference type="PROSITE" id="PS00012">
    <property type="entry name" value="PHOSPHOPANTETHEINE"/>
    <property type="match status" value="1"/>
</dbReference>
<dbReference type="GO" id="GO:0000035">
    <property type="term" value="F:acyl binding"/>
    <property type="evidence" value="ECO:0007669"/>
    <property type="project" value="TreeGrafter"/>
</dbReference>
<keyword evidence="4" id="KW-0276">Fatty acid metabolism</keyword>
<dbReference type="EMBL" id="CP017641">
    <property type="protein sequence ID" value="APZ92543.1"/>
    <property type="molecule type" value="Genomic_DNA"/>
</dbReference>
<dbReference type="KEGG" id="fmr:Fuma_02154"/>
<dbReference type="Pfam" id="PF00550">
    <property type="entry name" value="PP-binding"/>
    <property type="match status" value="1"/>
</dbReference>
<dbReference type="InterPro" id="IPR003231">
    <property type="entry name" value="ACP"/>
</dbReference>
<keyword evidence="1" id="KW-0596">Phosphopantetheine</keyword>
<dbReference type="PANTHER" id="PTHR20863:SF76">
    <property type="entry name" value="CARRIER DOMAIN-CONTAINING PROTEIN"/>
    <property type="match status" value="1"/>
</dbReference>
<dbReference type="GO" id="GO:0000036">
    <property type="term" value="F:acyl carrier activity"/>
    <property type="evidence" value="ECO:0007669"/>
    <property type="project" value="TreeGrafter"/>
</dbReference>
<keyword evidence="9" id="KW-1185">Reference proteome</keyword>
<dbReference type="GO" id="GO:0016020">
    <property type="term" value="C:membrane"/>
    <property type="evidence" value="ECO:0007669"/>
    <property type="project" value="GOC"/>
</dbReference>
<dbReference type="STRING" id="1891926.Fuma_02154"/>
<name>A0A1P8WEQ3_9PLAN</name>
<dbReference type="AlphaFoldDB" id="A0A1P8WEQ3"/>